<dbReference type="EMBL" id="CP000612">
    <property type="protein sequence ID" value="ABO49734.1"/>
    <property type="molecule type" value="Genomic_DNA"/>
</dbReference>
<feature type="binding site" evidence="1">
    <location>
        <begin position="67"/>
        <end position="69"/>
    </location>
    <ligand>
        <name>FAD</name>
        <dbReference type="ChEBI" id="CHEBI:57692"/>
        <note>ligand shared between neighboring subunits</note>
    </ligand>
</feature>
<feature type="binding site" description="in other chain" evidence="1">
    <location>
        <begin position="76"/>
        <end position="80"/>
    </location>
    <ligand>
        <name>dUMP</name>
        <dbReference type="ChEBI" id="CHEBI:246422"/>
        <note>ligand shared between dimeric partners</note>
    </ligand>
</feature>
<dbReference type="UniPathway" id="UPA00575"/>
<keyword evidence="1" id="KW-0274">FAD</keyword>
<dbReference type="HAMAP" id="MF_01408">
    <property type="entry name" value="ThyX"/>
    <property type="match status" value="1"/>
</dbReference>
<name>A4J3T1_DESRM</name>
<sequence length="223" mass="25521">MQVKLINYTPNPEDAIIKAAANCWQSTPRDEILDLIIKAGHLTPLEFATFNFEVSGVSRALTHQLVRKRVGVGFAQESQRYVKYNENGFEYVTPPRIQNCDKSILYIDKTAHQIYQQAMFIIQVAYEQLVDIGIPAEDARFVLPNACCSKIHVTINYHALFDLAKERLCDKAQWEIRELVAGMKKEVQEISTTLAGYLQPKCYWLQRCPEKRSCGKVGFLCEK</sequence>
<proteinExistence type="inferred from homology"/>
<dbReference type="STRING" id="349161.Dred_1200"/>
<dbReference type="Pfam" id="PF02511">
    <property type="entry name" value="Thy1"/>
    <property type="match status" value="1"/>
</dbReference>
<organism evidence="2 3">
    <name type="scientific">Desulforamulus reducens (strain ATCC BAA-1160 / DSM 100696 / MI-1)</name>
    <name type="common">Desulfotomaculum reducens</name>
    <dbReference type="NCBI Taxonomy" id="349161"/>
    <lineage>
        <taxon>Bacteria</taxon>
        <taxon>Bacillati</taxon>
        <taxon>Bacillota</taxon>
        <taxon>Clostridia</taxon>
        <taxon>Eubacteriales</taxon>
        <taxon>Peptococcaceae</taxon>
        <taxon>Desulforamulus</taxon>
    </lineage>
</organism>
<feature type="binding site" evidence="1">
    <location>
        <begin position="64"/>
        <end position="67"/>
    </location>
    <ligand>
        <name>dUMP</name>
        <dbReference type="ChEBI" id="CHEBI:246422"/>
        <note>ligand shared between dimeric partners</note>
    </ligand>
</feature>
<dbReference type="NCBIfam" id="TIGR02170">
    <property type="entry name" value="thyX"/>
    <property type="match status" value="1"/>
</dbReference>
<dbReference type="GO" id="GO:0032259">
    <property type="term" value="P:methylation"/>
    <property type="evidence" value="ECO:0007669"/>
    <property type="project" value="UniProtKB-KW"/>
</dbReference>
<comment type="pathway">
    <text evidence="1">Pyrimidine metabolism; dTTP biosynthesis.</text>
</comment>
<feature type="binding site" evidence="1">
    <location>
        <begin position="156"/>
        <end position="158"/>
    </location>
    <ligand>
        <name>FAD</name>
        <dbReference type="ChEBI" id="CHEBI:57692"/>
        <note>ligand shared between neighboring subunits</note>
    </ligand>
</feature>
<dbReference type="SUPFAM" id="SSF69796">
    <property type="entry name" value="Thymidylate synthase-complementing protein Thy1"/>
    <property type="match status" value="1"/>
</dbReference>
<comment type="subunit">
    <text evidence="1">Homotetramer.</text>
</comment>
<dbReference type="Proteomes" id="UP000001556">
    <property type="component" value="Chromosome"/>
</dbReference>
<dbReference type="GO" id="GO:0004799">
    <property type="term" value="F:thymidylate synthase activity"/>
    <property type="evidence" value="ECO:0007669"/>
    <property type="project" value="TreeGrafter"/>
</dbReference>
<comment type="cofactor">
    <cofactor evidence="1">
        <name>FAD</name>
        <dbReference type="ChEBI" id="CHEBI:57692"/>
    </cofactor>
    <text evidence="1">Binds 4 FAD per tetramer. Each FAD binding site is formed by three monomers.</text>
</comment>
<dbReference type="PANTHER" id="PTHR34934">
    <property type="entry name" value="FLAVIN-DEPENDENT THYMIDYLATE SYNTHASE"/>
    <property type="match status" value="1"/>
</dbReference>
<dbReference type="EC" id="2.1.1.148" evidence="1"/>
<keyword evidence="1 2" id="KW-0808">Transferase</keyword>
<feature type="binding site" evidence="1">
    <location>
        <position position="43"/>
    </location>
    <ligand>
        <name>FAD</name>
        <dbReference type="ChEBI" id="CHEBI:57692"/>
        <note>ligand shared between neighboring subunits</note>
    </ligand>
</feature>
<feature type="binding site" description="in other chain" evidence="1">
    <location>
        <position position="140"/>
    </location>
    <ligand>
        <name>dUMP</name>
        <dbReference type="ChEBI" id="CHEBI:246422"/>
        <note>ligand shared between dimeric partners</note>
    </ligand>
</feature>
<dbReference type="PANTHER" id="PTHR34934:SF1">
    <property type="entry name" value="FLAVIN-DEPENDENT THYMIDYLATE SYNTHASE"/>
    <property type="match status" value="1"/>
</dbReference>
<dbReference type="eggNOG" id="COG1351">
    <property type="taxonomic scope" value="Bacteria"/>
</dbReference>
<dbReference type="Gene3D" id="3.30.1360.170">
    <property type="match status" value="1"/>
</dbReference>
<dbReference type="GO" id="GO:0050660">
    <property type="term" value="F:flavin adenine dinucleotide binding"/>
    <property type="evidence" value="ECO:0007669"/>
    <property type="project" value="UniProtKB-UniRule"/>
</dbReference>
<evidence type="ECO:0000313" key="3">
    <source>
        <dbReference type="Proteomes" id="UP000001556"/>
    </source>
</evidence>
<comment type="catalytic activity">
    <reaction evidence="1">
        <text>dUMP + (6R)-5,10-methylene-5,6,7,8-tetrahydrofolate + NADPH + H(+) = dTMP + (6S)-5,6,7,8-tetrahydrofolate + NADP(+)</text>
        <dbReference type="Rhea" id="RHEA:29043"/>
        <dbReference type="ChEBI" id="CHEBI:15378"/>
        <dbReference type="ChEBI" id="CHEBI:15636"/>
        <dbReference type="ChEBI" id="CHEBI:57453"/>
        <dbReference type="ChEBI" id="CHEBI:57783"/>
        <dbReference type="ChEBI" id="CHEBI:58349"/>
        <dbReference type="ChEBI" id="CHEBI:63528"/>
        <dbReference type="ChEBI" id="CHEBI:246422"/>
        <dbReference type="EC" id="2.1.1.148"/>
    </reaction>
</comment>
<dbReference type="CDD" id="cd20175">
    <property type="entry name" value="ThyX"/>
    <property type="match status" value="1"/>
</dbReference>
<dbReference type="AlphaFoldDB" id="A4J3T1"/>
<keyword evidence="1" id="KW-0545">Nucleotide biosynthesis</keyword>
<comment type="similarity">
    <text evidence="1">Belongs to the thymidylate synthase ThyX family.</text>
</comment>
<dbReference type="HOGENOM" id="CLU_077585_0_0_9"/>
<evidence type="ECO:0000313" key="2">
    <source>
        <dbReference type="EMBL" id="ABO49734.1"/>
    </source>
</evidence>
<dbReference type="InterPro" id="IPR036098">
    <property type="entry name" value="Thymidylate_synthase_ThyX_sf"/>
</dbReference>
<feature type="binding site" evidence="1">
    <location>
        <position position="167"/>
    </location>
    <ligand>
        <name>dUMP</name>
        <dbReference type="ChEBI" id="CHEBI:246422"/>
        <note>ligand shared between dimeric partners</note>
    </ligand>
</feature>
<keyword evidence="1 2" id="KW-0489">Methyltransferase</keyword>
<comment type="caution">
    <text evidence="1">Lacks conserved residue(s) required for the propagation of feature annotation.</text>
</comment>
<dbReference type="GO" id="GO:0006235">
    <property type="term" value="P:dTTP biosynthetic process"/>
    <property type="evidence" value="ECO:0007669"/>
    <property type="project" value="UniProtKB-UniRule"/>
</dbReference>
<dbReference type="GO" id="GO:0070402">
    <property type="term" value="F:NADPH binding"/>
    <property type="evidence" value="ECO:0007669"/>
    <property type="project" value="TreeGrafter"/>
</dbReference>
<dbReference type="InterPro" id="IPR003669">
    <property type="entry name" value="Thymidylate_synthase_ThyX"/>
</dbReference>
<dbReference type="GO" id="GO:0050797">
    <property type="term" value="F:thymidylate synthase (FAD) activity"/>
    <property type="evidence" value="ECO:0007669"/>
    <property type="project" value="UniProtKB-UniRule"/>
</dbReference>
<evidence type="ECO:0000256" key="1">
    <source>
        <dbReference type="HAMAP-Rule" id="MF_01408"/>
    </source>
</evidence>
<accession>A4J3T1</accession>
<dbReference type="GO" id="GO:0006231">
    <property type="term" value="P:dTMP biosynthetic process"/>
    <property type="evidence" value="ECO:0007669"/>
    <property type="project" value="UniProtKB-UniRule"/>
</dbReference>
<keyword evidence="3" id="KW-1185">Reference proteome</keyword>
<reference evidence="2 3" key="1">
    <citation type="submission" date="2007-03" db="EMBL/GenBank/DDBJ databases">
        <title>Complete sequence of Desulfotomaculum reducens MI-1.</title>
        <authorList>
            <consortium name="US DOE Joint Genome Institute"/>
            <person name="Copeland A."/>
            <person name="Lucas S."/>
            <person name="Lapidus A."/>
            <person name="Barry K."/>
            <person name="Detter J.C."/>
            <person name="Glavina del Rio T."/>
            <person name="Hammon N."/>
            <person name="Israni S."/>
            <person name="Dalin E."/>
            <person name="Tice H."/>
            <person name="Pitluck S."/>
            <person name="Sims D."/>
            <person name="Brettin T."/>
            <person name="Bruce D."/>
            <person name="Han C."/>
            <person name="Tapia R."/>
            <person name="Schmutz J."/>
            <person name="Larimer F."/>
            <person name="Land M."/>
            <person name="Hauser L."/>
            <person name="Kyrpides N."/>
            <person name="Kim E."/>
            <person name="Tebo B.M."/>
            <person name="Richardson P."/>
        </authorList>
    </citation>
    <scope>NUCLEOTIDE SEQUENCE [LARGE SCALE GENOMIC DNA]</scope>
    <source>
        <strain evidence="2 3">MI-1</strain>
    </source>
</reference>
<dbReference type="PROSITE" id="PS51331">
    <property type="entry name" value="THYX"/>
    <property type="match status" value="1"/>
</dbReference>
<dbReference type="RefSeq" id="WP_011877560.1">
    <property type="nucleotide sequence ID" value="NC_009253.1"/>
</dbReference>
<feature type="active site" description="Involved in ionization of N3 of dUMP, leading to its activation" evidence="1">
    <location>
        <position position="167"/>
    </location>
</feature>
<keyword evidence="1" id="KW-0285">Flavoprotein</keyword>
<feature type="binding site" evidence="1">
    <location>
        <position position="76"/>
    </location>
    <ligand>
        <name>FAD</name>
        <dbReference type="ChEBI" id="CHEBI:57692"/>
        <note>ligand shared between neighboring subunits</note>
    </ligand>
</feature>
<gene>
    <name evidence="1" type="primary">thyX</name>
    <name evidence="2" type="ordered locus">Dred_1200</name>
</gene>
<dbReference type="KEGG" id="drm:Dred_1200"/>
<protein>
    <recommendedName>
        <fullName evidence="1">Flavin-dependent thymidylate synthase</fullName>
        <shortName evidence="1">FDTS</shortName>
        <ecNumber evidence="1">2.1.1.148</ecNumber>
    </recommendedName>
    <alternativeName>
        <fullName evidence="1">FAD-dependent thymidylate synthase</fullName>
    </alternativeName>
    <alternativeName>
        <fullName evidence="1">Thymidylate synthase ThyX</fullName>
        <shortName evidence="1">TS</shortName>
        <shortName evidence="1">TSase</shortName>
    </alternativeName>
</protein>
<keyword evidence="1" id="KW-0521">NADP</keyword>
<comment type="function">
    <text evidence="1">Catalyzes the reductive methylation of 2'-deoxyuridine-5'-monophosphate (dUMP) to 2'-deoxythymidine-5'-monophosphate (dTMP) while utilizing 5,10-methylenetetrahydrofolate (mTHF) as the methyl donor, and NADPH and FADH(2) as the reductant.</text>
</comment>